<reference evidence="1 2" key="1">
    <citation type="submission" date="2017-09" db="EMBL/GenBank/DDBJ databases">
        <title>Large-scale bioinformatics analysis of Bacillus genomes uncovers conserved roles of natural products in bacterial physiology.</title>
        <authorList>
            <consortium name="Agbiome Team Llc"/>
            <person name="Bleich R.M."/>
            <person name="Grubbs K.J."/>
            <person name="Santa Maria K.C."/>
            <person name="Allen S.E."/>
            <person name="Farag S."/>
            <person name="Shank E.A."/>
            <person name="Bowers A."/>
        </authorList>
    </citation>
    <scope>NUCLEOTIDE SEQUENCE [LARGE SCALE GENOMIC DNA]</scope>
    <source>
        <strain evidence="1 2">AFS041711</strain>
    </source>
</reference>
<comment type="caution">
    <text evidence="1">The sequence shown here is derived from an EMBL/GenBank/DDBJ whole genome shotgun (WGS) entry which is preliminary data.</text>
</comment>
<dbReference type="EMBL" id="NULI01000159">
    <property type="protein sequence ID" value="PGS70758.1"/>
    <property type="molecule type" value="Genomic_DNA"/>
</dbReference>
<gene>
    <name evidence="1" type="ORF">COC69_25620</name>
</gene>
<dbReference type="Proteomes" id="UP000224203">
    <property type="component" value="Unassembled WGS sequence"/>
</dbReference>
<name>A0A9X7CIV8_BACCE</name>
<accession>A0A9X7CIV8</accession>
<dbReference type="AlphaFoldDB" id="A0A9X7CIV8"/>
<organism evidence="1 2">
    <name type="scientific">Bacillus cereus</name>
    <dbReference type="NCBI Taxonomy" id="1396"/>
    <lineage>
        <taxon>Bacteria</taxon>
        <taxon>Bacillati</taxon>
        <taxon>Bacillota</taxon>
        <taxon>Bacilli</taxon>
        <taxon>Bacillales</taxon>
        <taxon>Bacillaceae</taxon>
        <taxon>Bacillus</taxon>
        <taxon>Bacillus cereus group</taxon>
    </lineage>
</organism>
<sequence>MAGFVSLKLKYTSKIIGKRESIFLLKQKLLKKSKNTIILNRIVLYWLRISNYGRELEIPKFYKINKIILLNINKDP</sequence>
<protein>
    <submittedName>
        <fullName evidence="1">Uncharacterized protein</fullName>
    </submittedName>
</protein>
<evidence type="ECO:0000313" key="2">
    <source>
        <dbReference type="Proteomes" id="UP000224203"/>
    </source>
</evidence>
<proteinExistence type="predicted"/>
<evidence type="ECO:0000313" key="1">
    <source>
        <dbReference type="EMBL" id="PGS70758.1"/>
    </source>
</evidence>